<evidence type="ECO:0000259" key="1">
    <source>
        <dbReference type="Pfam" id="PF01636"/>
    </source>
</evidence>
<dbReference type="EMBL" id="JAGGMB010000001">
    <property type="protein sequence ID" value="MBP2076375.1"/>
    <property type="molecule type" value="Genomic_DNA"/>
</dbReference>
<feature type="domain" description="Aminoglycoside phosphotransferase" evidence="1">
    <location>
        <begin position="26"/>
        <end position="230"/>
    </location>
</feature>
<evidence type="ECO:0000313" key="2">
    <source>
        <dbReference type="EMBL" id="MBP2076375.1"/>
    </source>
</evidence>
<dbReference type="Proteomes" id="UP001138793">
    <property type="component" value="Unassembled WGS sequence"/>
</dbReference>
<organism evidence="2 3">
    <name type="scientific">Oceanobacillus polygoni</name>
    <dbReference type="NCBI Taxonomy" id="1235259"/>
    <lineage>
        <taxon>Bacteria</taxon>
        <taxon>Bacillati</taxon>
        <taxon>Bacillota</taxon>
        <taxon>Bacilli</taxon>
        <taxon>Bacillales</taxon>
        <taxon>Bacillaceae</taxon>
        <taxon>Oceanobacillus</taxon>
    </lineage>
</organism>
<accession>A0A9X1CDM5</accession>
<gene>
    <name evidence="2" type="ORF">J2Z64_000586</name>
</gene>
<dbReference type="RefSeq" id="WP_149475297.1">
    <property type="nucleotide sequence ID" value="NZ_JAGGMB010000001.1"/>
</dbReference>
<dbReference type="InterPro" id="IPR011009">
    <property type="entry name" value="Kinase-like_dom_sf"/>
</dbReference>
<protein>
    <submittedName>
        <fullName evidence="2">Spectinomycin phosphotransferase</fullName>
    </submittedName>
</protein>
<name>A0A9X1CDM5_9BACI</name>
<reference evidence="2" key="1">
    <citation type="submission" date="2021-03" db="EMBL/GenBank/DDBJ databases">
        <title>Genomic Encyclopedia of Type Strains, Phase IV (KMG-IV): sequencing the most valuable type-strain genomes for metagenomic binning, comparative biology and taxonomic classification.</title>
        <authorList>
            <person name="Goeker M."/>
        </authorList>
    </citation>
    <scope>NUCLEOTIDE SEQUENCE</scope>
    <source>
        <strain evidence="2">DSM 107338</strain>
    </source>
</reference>
<dbReference type="Gene3D" id="3.90.1200.10">
    <property type="match status" value="1"/>
</dbReference>
<dbReference type="Pfam" id="PF01636">
    <property type="entry name" value="APH"/>
    <property type="match status" value="1"/>
</dbReference>
<dbReference type="AlphaFoldDB" id="A0A9X1CDM5"/>
<comment type="caution">
    <text evidence="2">The sequence shown here is derived from an EMBL/GenBank/DDBJ whole genome shotgun (WGS) entry which is preliminary data.</text>
</comment>
<dbReference type="InterPro" id="IPR002575">
    <property type="entry name" value="Aminoglycoside_PTrfase"/>
</dbReference>
<keyword evidence="3" id="KW-1185">Reference proteome</keyword>
<dbReference type="SUPFAM" id="SSF56112">
    <property type="entry name" value="Protein kinase-like (PK-like)"/>
    <property type="match status" value="1"/>
</dbReference>
<evidence type="ECO:0000313" key="3">
    <source>
        <dbReference type="Proteomes" id="UP001138793"/>
    </source>
</evidence>
<proteinExistence type="predicted"/>
<sequence length="306" mass="35712">MTGKEVLEKFGFYMENEPVSIYPFSPVYRIQTGDQNLVVKRTQKRPQPLVNYTTYLYKEGIKVVVPVKLKMDNPQTIGEETFVVYPFISGTVYTGKDNEIYEAGKLLGNIHRLSPAENEFQLGVYDVYDFTIDEVVESVEDIEKHAKYNNFKLNPELLQERLTQIVSRQEDLQRAGLPMVMTPHDFKANNLIYTPDPYLIDPDNAVWIPRIFDLALALLLFHNEMKTAPDQVFTPKQWAQFLKGYKEYVNLSALELRYWERAMEHVFLDEVMWLMAEVEDWERVSQRKLFASLLALLEDNSAYKLG</sequence>
<dbReference type="OrthoDB" id="2706791at2"/>